<dbReference type="AlphaFoldDB" id="A0A5B7BQV9"/>
<dbReference type="EMBL" id="GHES01040526">
    <property type="protein sequence ID" value="MPA71085.1"/>
    <property type="molecule type" value="Transcribed_RNA"/>
</dbReference>
<accession>A0A5B7BQV9</accession>
<dbReference type="InterPro" id="IPR004345">
    <property type="entry name" value="TB2_DP1_HVA22"/>
</dbReference>
<dbReference type="GO" id="GO:0016020">
    <property type="term" value="C:membrane"/>
    <property type="evidence" value="ECO:0007669"/>
    <property type="project" value="UniProtKB-SubCell"/>
</dbReference>
<dbReference type="Pfam" id="PF03134">
    <property type="entry name" value="TB2_DP1_HVA22"/>
    <property type="match status" value="1"/>
</dbReference>
<sequence>MPLTSICLSHYICIYLYIYIHRQGLKMLGTFLSRALLMVFGYAYPAYECFKTVQMNEPETEDLLLWCQYWILIAVLTVCERVGDSFLSWLPTYGEAKLALFIYLWYQRRKGTVYVYNTFFRPFVANHETEIDRNLVGLRDRAGKLGVLIWQKSASYGQTRFLEILQHVSSLSASNPPLADKQD</sequence>
<name>A0A5B7BQV9_DAVIN</name>
<proteinExistence type="inferred from homology"/>
<protein>
    <recommendedName>
        <fullName evidence="1">HVA22-like protein</fullName>
    </recommendedName>
</protein>
<comment type="similarity">
    <text evidence="1">Belongs to the DP1 family.</text>
</comment>
<reference evidence="2" key="1">
    <citation type="submission" date="2019-08" db="EMBL/GenBank/DDBJ databases">
        <title>Reference gene set and small RNA set construction with multiple tissues from Davidia involucrata Baill.</title>
        <authorList>
            <person name="Yang H."/>
            <person name="Zhou C."/>
            <person name="Li G."/>
            <person name="Wang J."/>
            <person name="Gao P."/>
            <person name="Wang M."/>
            <person name="Wang R."/>
            <person name="Zhao Y."/>
        </authorList>
    </citation>
    <scope>NUCLEOTIDE SEQUENCE</scope>
    <source>
        <tissue evidence="2">Mixed with DoveR01_LX</tissue>
    </source>
</reference>
<dbReference type="PANTHER" id="PTHR12300:SF117">
    <property type="entry name" value="LP05237P-RELATED"/>
    <property type="match status" value="1"/>
</dbReference>
<comment type="subcellular location">
    <subcellularLocation>
        <location evidence="1">Membrane</location>
        <topology evidence="1">Multi-pass membrane protein</topology>
    </subcellularLocation>
</comment>
<organism evidence="2">
    <name type="scientific">Davidia involucrata</name>
    <name type="common">Dove tree</name>
    <dbReference type="NCBI Taxonomy" id="16924"/>
    <lineage>
        <taxon>Eukaryota</taxon>
        <taxon>Viridiplantae</taxon>
        <taxon>Streptophyta</taxon>
        <taxon>Embryophyta</taxon>
        <taxon>Tracheophyta</taxon>
        <taxon>Spermatophyta</taxon>
        <taxon>Magnoliopsida</taxon>
        <taxon>eudicotyledons</taxon>
        <taxon>Gunneridae</taxon>
        <taxon>Pentapetalae</taxon>
        <taxon>asterids</taxon>
        <taxon>Cornales</taxon>
        <taxon>Nyssaceae</taxon>
        <taxon>Davidia</taxon>
    </lineage>
</organism>
<evidence type="ECO:0000313" key="2">
    <source>
        <dbReference type="EMBL" id="MPA71085.1"/>
    </source>
</evidence>
<gene>
    <name evidence="2" type="ORF">Din_040526</name>
</gene>
<dbReference type="PANTHER" id="PTHR12300">
    <property type="entry name" value="HVA22-LIKE PROTEINS"/>
    <property type="match status" value="1"/>
</dbReference>
<evidence type="ECO:0000256" key="1">
    <source>
        <dbReference type="RuleBase" id="RU362006"/>
    </source>
</evidence>